<dbReference type="PROSITE" id="PS50994">
    <property type="entry name" value="INTEGRASE"/>
    <property type="match status" value="1"/>
</dbReference>
<dbReference type="GO" id="GO:0015074">
    <property type="term" value="P:DNA integration"/>
    <property type="evidence" value="ECO:0007669"/>
    <property type="project" value="InterPro"/>
</dbReference>
<dbReference type="PANTHER" id="PTHR47331">
    <property type="entry name" value="PHD-TYPE DOMAIN-CONTAINING PROTEIN"/>
    <property type="match status" value="1"/>
</dbReference>
<sequence>MMADLPSARVNISRVFIKVGLDFCGPFSIKLIPGGVKRVYKCYICIFVCFVVKAIHLEIVNSLSTEAFIGALKRFISRRGSPSDIFSDDGTNFVGANNELLKILKGLFKRESAEKFENFLASEGIKWHFNPPATPHFGGLWEAGVNSLKGHLKRVVGNTILTHEEFFTLITQVEAVLNSRLLCPLSEDPNDDLALTPAHFLVGTSLTSFPEPHFKETPMYRLSRWELVQKLAQTFWSKWTSDYLNRLQARPKWYKGEKVFKKIEVVLVKGDDNSKLLRWNLAKIIEVHPGKDNITRIVTLKTSKGIYKRLINKIVKLPFDFN</sequence>
<protein>
    <recommendedName>
        <fullName evidence="1">Integrase catalytic domain-containing protein</fullName>
    </recommendedName>
</protein>
<evidence type="ECO:0000313" key="2">
    <source>
        <dbReference type="EMBL" id="GBN43910.1"/>
    </source>
</evidence>
<dbReference type="InterPro" id="IPR040676">
    <property type="entry name" value="DUF5641"/>
</dbReference>
<dbReference type="InterPro" id="IPR001584">
    <property type="entry name" value="Integrase_cat-core"/>
</dbReference>
<reference evidence="2 3" key="1">
    <citation type="journal article" date="2019" name="Sci. Rep.">
        <title>Orb-weaving spider Araneus ventricosus genome elucidates the spidroin gene catalogue.</title>
        <authorList>
            <person name="Kono N."/>
            <person name="Nakamura H."/>
            <person name="Ohtoshi R."/>
            <person name="Moran D.A.P."/>
            <person name="Shinohara A."/>
            <person name="Yoshida Y."/>
            <person name="Fujiwara M."/>
            <person name="Mori M."/>
            <person name="Tomita M."/>
            <person name="Arakawa K."/>
        </authorList>
    </citation>
    <scope>NUCLEOTIDE SEQUENCE [LARGE SCALE GENOMIC DNA]</scope>
</reference>
<dbReference type="Proteomes" id="UP000499080">
    <property type="component" value="Unassembled WGS sequence"/>
</dbReference>
<accession>A0A4Y2P013</accession>
<gene>
    <name evidence="2" type="ORF">AVEN_156213_1</name>
</gene>
<evidence type="ECO:0000259" key="1">
    <source>
        <dbReference type="PROSITE" id="PS50994"/>
    </source>
</evidence>
<feature type="domain" description="Integrase catalytic" evidence="1">
    <location>
        <begin position="2"/>
        <end position="205"/>
    </location>
</feature>
<dbReference type="Pfam" id="PF18701">
    <property type="entry name" value="DUF5641"/>
    <property type="match status" value="1"/>
</dbReference>
<dbReference type="EMBL" id="BGPR01010037">
    <property type="protein sequence ID" value="GBN43910.1"/>
    <property type="molecule type" value="Genomic_DNA"/>
</dbReference>
<evidence type="ECO:0000313" key="3">
    <source>
        <dbReference type="Proteomes" id="UP000499080"/>
    </source>
</evidence>
<dbReference type="InterPro" id="IPR012337">
    <property type="entry name" value="RNaseH-like_sf"/>
</dbReference>
<comment type="caution">
    <text evidence="2">The sequence shown here is derived from an EMBL/GenBank/DDBJ whole genome shotgun (WGS) entry which is preliminary data.</text>
</comment>
<dbReference type="PANTHER" id="PTHR47331:SF1">
    <property type="entry name" value="GAG-LIKE PROTEIN"/>
    <property type="match status" value="1"/>
</dbReference>
<organism evidence="2 3">
    <name type="scientific">Araneus ventricosus</name>
    <name type="common">Orbweaver spider</name>
    <name type="synonym">Epeira ventricosa</name>
    <dbReference type="NCBI Taxonomy" id="182803"/>
    <lineage>
        <taxon>Eukaryota</taxon>
        <taxon>Metazoa</taxon>
        <taxon>Ecdysozoa</taxon>
        <taxon>Arthropoda</taxon>
        <taxon>Chelicerata</taxon>
        <taxon>Arachnida</taxon>
        <taxon>Araneae</taxon>
        <taxon>Araneomorphae</taxon>
        <taxon>Entelegynae</taxon>
        <taxon>Araneoidea</taxon>
        <taxon>Araneidae</taxon>
        <taxon>Araneus</taxon>
    </lineage>
</organism>
<dbReference type="OrthoDB" id="6428866at2759"/>
<dbReference type="GO" id="GO:0003676">
    <property type="term" value="F:nucleic acid binding"/>
    <property type="evidence" value="ECO:0007669"/>
    <property type="project" value="InterPro"/>
</dbReference>
<dbReference type="InterPro" id="IPR036397">
    <property type="entry name" value="RNaseH_sf"/>
</dbReference>
<dbReference type="AlphaFoldDB" id="A0A4Y2P013"/>
<dbReference type="Gene3D" id="3.30.420.10">
    <property type="entry name" value="Ribonuclease H-like superfamily/Ribonuclease H"/>
    <property type="match status" value="1"/>
</dbReference>
<dbReference type="SUPFAM" id="SSF53098">
    <property type="entry name" value="Ribonuclease H-like"/>
    <property type="match status" value="1"/>
</dbReference>
<name>A0A4Y2P013_ARAVE</name>
<keyword evidence="3" id="KW-1185">Reference proteome</keyword>
<proteinExistence type="predicted"/>